<accession>A0ACD3QBP0</accession>
<protein>
    <submittedName>
        <fullName evidence="1">Uncharacterized protein</fullName>
    </submittedName>
</protein>
<sequence length="1513" mass="163789">MDLSKFETIGSNNSWCIHRELCRMIWRPQTAFFSSKASDRKQPRRTHIKKAKPQPALDVAKLLEQLFSQRRPGTAPPDGKARPTKGSSMPTKPPTISSKKVSTSNVPPLLKTETAASSVPQKTTSTFNAAPLSPQPKSASSTNPKTSSETPQQYPHGLIQGFAADSVSSMILTSTAPASLGPEAAAIGGQTSTEAVEINVETATEPFELKTDTVLPLSAAIVEPSIETTTELPVEPIMSHVETLEGRAAVVEGPVEPTVDVPAEDVQTKGTDSGVVDILQTAKVEPSIETTTELPVEPIMSHVETLEGRAAVVEGPVEPTVDVPAEDVQTKGTESGMVDVLQTAKEESLIETAIDLPVEISHVPLETLESRAADVVGPVEPTIDVTVEAAAESTNSGVADISHTASVELLLETTVEPPVDATVDALAIQTNSTDSGVVTVVIHSAKDEPLIETTIEAAVEASTLPLESGVVVSKGPIEPTIDKEAADNLSHTALVQDVQESAPLPLTNEAESTSGSVDLEEGVNRSEQMTLESVTLHVVRGLVESLKTQELLQTKDALDAEAEKQLQELLVQTGTEAEYKAAAETGSSSEDESEDLTKALSKWISLSEDLQELEGESATLVTEHLCHVPAVLSKTPAVVETSSTSDPAVVANGEYMQMEEKGTEAEAMSLESITLAKVKAEVGGLEADVLLETRNALEKEAEALVKEEKMEVKTTTEDVEVFEDTTEADILALDSISEATEAIEAETSIIMEAMFGSVQGPKQPPDTLLVVQTEDSREQEGTLEAMTLESVTLAEVEASLGTLENESLSETTDYLEKEAEIYAEEKRMEIDDGVASEEMAEAPKIESLFIPEDDALSEALQTDTLMEELLFSVPGHVTGVTEDLIGQEVVRMDISDATVATGSINVDSATAVTDDFPASPAVKEVLLGQDEGAQTAALGNEDVKGTHSDLDPVQRLFLEKIKEYDNMRRLNGGLLEAEPDYVKYLSEETAKLQRLYGGGDLSSFPEFTFTGGHSVRLSRINGWRARASDRVLQSSQSVSSARDASSHVVRGYVGNKSASFPLQVNTNPPCTHYRTTDKESQACQQARRRRCEEAGLRLAATGFLLVTSPKMETGSLRAEQTVIKPRTVSGIRNPHLCGDAHFSDLNMEKNAQDSSASLIRSCILEANICNFSEGECVIWCDMLKKMRGKSGWLAMGTEKQPEPPPPSPRDLAVTHLELRHHRPAANMSYADRRARTRARIGILVTYMYVRAGYSHWKGQVLTADELHVLYEGIKLNNVHQYDYVLTGYTRDTSFLEMVVDIVQELKRANPNLVYVCDPVLGDHGSMYVPQNLYPVYKNKVVPVADIITPNQFEAELLTGKNISTEKDAVEVMDLLHAMGPDTVVITSSDLPSRLGDRFLVSLGSQRHVRPDGSRTTQRVRIEVPKVDAVFVGTGDLFAAMLLAWTHHYPNDLKMACEKTFSVMHHVIQRTISYAHELAGPGRRPSPPQLELRMVQSKADIEDPAIVTEATVIS</sequence>
<name>A0ACD3QBP0_LARCR</name>
<comment type="caution">
    <text evidence="1">The sequence shown here is derived from an EMBL/GenBank/DDBJ whole genome shotgun (WGS) entry which is preliminary data.</text>
</comment>
<dbReference type="EMBL" id="CM011694">
    <property type="protein sequence ID" value="TMS04620.1"/>
    <property type="molecule type" value="Genomic_DNA"/>
</dbReference>
<dbReference type="Proteomes" id="UP000793456">
    <property type="component" value="Chromosome XXI"/>
</dbReference>
<reference evidence="1" key="1">
    <citation type="submission" date="2018-11" db="EMBL/GenBank/DDBJ databases">
        <title>The sequence and de novo assembly of Larimichthys crocea genome using PacBio and Hi-C technologies.</title>
        <authorList>
            <person name="Xu P."/>
            <person name="Chen B."/>
            <person name="Zhou Z."/>
            <person name="Ke Q."/>
            <person name="Wu Y."/>
            <person name="Bai H."/>
            <person name="Pu F."/>
        </authorList>
    </citation>
    <scope>NUCLEOTIDE SEQUENCE</scope>
    <source>
        <tissue evidence="1">Muscle</tissue>
    </source>
</reference>
<organism evidence="1 2">
    <name type="scientific">Larimichthys crocea</name>
    <name type="common">Large yellow croaker</name>
    <name type="synonym">Pseudosciaena crocea</name>
    <dbReference type="NCBI Taxonomy" id="215358"/>
    <lineage>
        <taxon>Eukaryota</taxon>
        <taxon>Metazoa</taxon>
        <taxon>Chordata</taxon>
        <taxon>Craniata</taxon>
        <taxon>Vertebrata</taxon>
        <taxon>Euteleostomi</taxon>
        <taxon>Actinopterygii</taxon>
        <taxon>Neopterygii</taxon>
        <taxon>Teleostei</taxon>
        <taxon>Neoteleostei</taxon>
        <taxon>Acanthomorphata</taxon>
        <taxon>Eupercaria</taxon>
        <taxon>Sciaenidae</taxon>
        <taxon>Larimichthys</taxon>
    </lineage>
</organism>
<gene>
    <name evidence="1" type="ORF">E3U43_009777</name>
</gene>
<evidence type="ECO:0000313" key="2">
    <source>
        <dbReference type="Proteomes" id="UP000793456"/>
    </source>
</evidence>
<keyword evidence="2" id="KW-1185">Reference proteome</keyword>
<evidence type="ECO:0000313" key="1">
    <source>
        <dbReference type="EMBL" id="TMS04620.1"/>
    </source>
</evidence>
<proteinExistence type="predicted"/>